<protein>
    <submittedName>
        <fullName evidence="1">Uncharacterized protein</fullName>
    </submittedName>
</protein>
<dbReference type="KEGG" id="laj:A0128_20010"/>
<accession>A0A1D7V3D1</accession>
<evidence type="ECO:0000313" key="1">
    <source>
        <dbReference type="EMBL" id="AOP36309.1"/>
    </source>
</evidence>
<name>A0A1D7V3D1_9LEPT</name>
<proteinExistence type="predicted"/>
<evidence type="ECO:0000313" key="2">
    <source>
        <dbReference type="Proteomes" id="UP000094197"/>
    </source>
</evidence>
<dbReference type="AlphaFoldDB" id="A0A1D7V3D1"/>
<dbReference type="EMBL" id="CP015218">
    <property type="protein sequence ID" value="AOP36309.1"/>
    <property type="molecule type" value="Genomic_DNA"/>
</dbReference>
<sequence>MFFLEKGTICLPEVYSIKMKTLRWIYCIFLILSSLFCIDPKKNDAEKNHSLFSDILVNKTNEKIRLEFTFYREISEILNGRENRGFGKAPLVVDFPKINGEPLIESQRQGLKIYSIEIENVERDYTISFMRKDGLYKGVIRIDPKEPQSLLRAEFRK</sequence>
<organism evidence="1 2">
    <name type="scientific">Leptospira tipperaryensis</name>
    <dbReference type="NCBI Taxonomy" id="2564040"/>
    <lineage>
        <taxon>Bacteria</taxon>
        <taxon>Pseudomonadati</taxon>
        <taxon>Spirochaetota</taxon>
        <taxon>Spirochaetia</taxon>
        <taxon>Leptospirales</taxon>
        <taxon>Leptospiraceae</taxon>
        <taxon>Leptospira</taxon>
    </lineage>
</organism>
<reference evidence="1 2" key="1">
    <citation type="submission" date="2016-04" db="EMBL/GenBank/DDBJ databases">
        <title>Complete genome seqeunce of Leptospira alstonii serovar Room22.</title>
        <authorList>
            <person name="Nally J.E."/>
            <person name="Bayles D.O."/>
            <person name="Hurley D."/>
            <person name="Fanning S."/>
            <person name="McMahon B.J."/>
            <person name="Arent Z."/>
        </authorList>
    </citation>
    <scope>NUCLEOTIDE SEQUENCE [LARGE SCALE GENOMIC DNA]</scope>
    <source>
        <strain evidence="1 2">GWTS #1</strain>
    </source>
</reference>
<gene>
    <name evidence="1" type="ORF">A0128_20010</name>
</gene>
<dbReference type="Proteomes" id="UP000094197">
    <property type="component" value="Chromosome 2"/>
</dbReference>
<keyword evidence="2" id="KW-1185">Reference proteome</keyword>